<dbReference type="EMBL" id="JAVRJZ010000010">
    <property type="protein sequence ID" value="KAK2717358.1"/>
    <property type="molecule type" value="Genomic_DNA"/>
</dbReference>
<reference evidence="1" key="1">
    <citation type="submission" date="2023-07" db="EMBL/GenBank/DDBJ databases">
        <title>Chromosome-level genome assembly of Artemia franciscana.</title>
        <authorList>
            <person name="Jo E."/>
        </authorList>
    </citation>
    <scope>NUCLEOTIDE SEQUENCE</scope>
    <source>
        <tissue evidence="1">Whole body</tissue>
    </source>
</reference>
<sequence>MLHRVKRKDRAFIREQSENIQRLREEASVVSWETVFEQTDPSIAFEKFHTIVTYIYNSTCPMKQLRSKQMNPRKPWLSQEPLKMINLRNEMCSDYLRFSGDERQKHFIDQRNKTNSLKIKKVKAFYRTNFKEKAGDPKGTWDIINGIIKGERKPQEYSLRI</sequence>
<comment type="caution">
    <text evidence="1">The sequence shown here is derived from an EMBL/GenBank/DDBJ whole genome shotgun (WGS) entry which is preliminary data.</text>
</comment>
<dbReference type="AlphaFoldDB" id="A0AA88L3C8"/>
<protein>
    <submittedName>
        <fullName evidence="1">Uncharacterized protein</fullName>
    </submittedName>
</protein>
<gene>
    <name evidence="1" type="ORF">QYM36_006220</name>
</gene>
<dbReference type="Proteomes" id="UP001187531">
    <property type="component" value="Unassembled WGS sequence"/>
</dbReference>
<keyword evidence="2" id="KW-1185">Reference proteome</keyword>
<accession>A0AA88L3C8</accession>
<name>A0AA88L3C8_ARTSF</name>
<proteinExistence type="predicted"/>
<evidence type="ECO:0000313" key="2">
    <source>
        <dbReference type="Proteomes" id="UP001187531"/>
    </source>
</evidence>
<organism evidence="1 2">
    <name type="scientific">Artemia franciscana</name>
    <name type="common">Brine shrimp</name>
    <name type="synonym">Artemia sanfranciscana</name>
    <dbReference type="NCBI Taxonomy" id="6661"/>
    <lineage>
        <taxon>Eukaryota</taxon>
        <taxon>Metazoa</taxon>
        <taxon>Ecdysozoa</taxon>
        <taxon>Arthropoda</taxon>
        <taxon>Crustacea</taxon>
        <taxon>Branchiopoda</taxon>
        <taxon>Anostraca</taxon>
        <taxon>Artemiidae</taxon>
        <taxon>Artemia</taxon>
    </lineage>
</organism>
<evidence type="ECO:0000313" key="1">
    <source>
        <dbReference type="EMBL" id="KAK2717358.1"/>
    </source>
</evidence>